<dbReference type="Pfam" id="PF11716">
    <property type="entry name" value="MDMPI_N"/>
    <property type="match status" value="1"/>
</dbReference>
<sequence>MGRMFDLGPATRKLAVLVSGVRDDQLQARTPCEGYTVGDLLDHIGGLSMAFTAAARKAPLEGMPDGPPQSSADNLAADWRESIPRQLEELAAAWSDPAAYEGQARAGGLTLPAQVAGMVALEESVLHGWDLARATGQPFDVDEDSAKVVFEFTSMAASSDQMSNREGLFGAVVDVPADAPMFDQALGLSGRDPKWSA</sequence>
<dbReference type="Gene3D" id="1.20.120.450">
    <property type="entry name" value="dinb family like domain"/>
    <property type="match status" value="1"/>
</dbReference>
<gene>
    <name evidence="2" type="ORF">F4554_005357</name>
</gene>
<evidence type="ECO:0000313" key="3">
    <source>
        <dbReference type="Proteomes" id="UP000579605"/>
    </source>
</evidence>
<comment type="caution">
    <text evidence="2">The sequence shown here is derived from an EMBL/GenBank/DDBJ whole genome shotgun (WGS) entry which is preliminary data.</text>
</comment>
<evidence type="ECO:0000259" key="1">
    <source>
        <dbReference type="Pfam" id="PF11716"/>
    </source>
</evidence>
<dbReference type="InterPro" id="IPR024344">
    <property type="entry name" value="MDMPI_metal-binding"/>
</dbReference>
<keyword evidence="3" id="KW-1185">Reference proteome</keyword>
<evidence type="ECO:0000313" key="2">
    <source>
        <dbReference type="EMBL" id="NYH92719.1"/>
    </source>
</evidence>
<feature type="domain" description="Mycothiol-dependent maleylpyruvate isomerase metal-binding" evidence="1">
    <location>
        <begin position="8"/>
        <end position="132"/>
    </location>
</feature>
<dbReference type="AlphaFoldDB" id="A0A852ZTM5"/>
<name>A0A852ZTM5_9ACTN</name>
<dbReference type="InterPro" id="IPR034660">
    <property type="entry name" value="DinB/YfiT-like"/>
</dbReference>
<dbReference type="InterPro" id="IPR017520">
    <property type="entry name" value="CHP03086"/>
</dbReference>
<dbReference type="Proteomes" id="UP000579605">
    <property type="component" value="Unassembled WGS sequence"/>
</dbReference>
<dbReference type="NCBIfam" id="TIGR03083">
    <property type="entry name" value="maleylpyruvate isomerase family mycothiol-dependent enzyme"/>
    <property type="match status" value="1"/>
</dbReference>
<dbReference type="GO" id="GO:0046872">
    <property type="term" value="F:metal ion binding"/>
    <property type="evidence" value="ECO:0007669"/>
    <property type="project" value="InterPro"/>
</dbReference>
<dbReference type="EMBL" id="JACBZH010000001">
    <property type="protein sequence ID" value="NYH92719.1"/>
    <property type="molecule type" value="Genomic_DNA"/>
</dbReference>
<accession>A0A852ZTM5</accession>
<dbReference type="SUPFAM" id="SSF109854">
    <property type="entry name" value="DinB/YfiT-like putative metalloenzymes"/>
    <property type="match status" value="1"/>
</dbReference>
<organism evidence="2 3">
    <name type="scientific">Actinopolymorpha rutila</name>
    <dbReference type="NCBI Taxonomy" id="446787"/>
    <lineage>
        <taxon>Bacteria</taxon>
        <taxon>Bacillati</taxon>
        <taxon>Actinomycetota</taxon>
        <taxon>Actinomycetes</taxon>
        <taxon>Propionibacteriales</taxon>
        <taxon>Actinopolymorphaceae</taxon>
        <taxon>Actinopolymorpha</taxon>
    </lineage>
</organism>
<proteinExistence type="predicted"/>
<dbReference type="NCBIfam" id="TIGR03086">
    <property type="entry name" value="TIGR03086 family metal-binding protein"/>
    <property type="match status" value="1"/>
</dbReference>
<reference evidence="2 3" key="1">
    <citation type="submission" date="2020-07" db="EMBL/GenBank/DDBJ databases">
        <title>Sequencing the genomes of 1000 actinobacteria strains.</title>
        <authorList>
            <person name="Klenk H.-P."/>
        </authorList>
    </citation>
    <scope>NUCLEOTIDE SEQUENCE [LARGE SCALE GENOMIC DNA]</scope>
    <source>
        <strain evidence="2 3">DSM 18448</strain>
    </source>
</reference>
<protein>
    <submittedName>
        <fullName evidence="2">Uncharacterized protein (TIGR03086 family)</fullName>
    </submittedName>
</protein>
<dbReference type="InterPro" id="IPR017517">
    <property type="entry name" value="Maleyloyr_isom"/>
</dbReference>